<accession>E9I7U5</accession>
<evidence type="ECO:0000313" key="3">
    <source>
        <dbReference type="Proteomes" id="UP000000305"/>
    </source>
</evidence>
<dbReference type="Proteomes" id="UP000000305">
    <property type="component" value="Unassembled WGS sequence"/>
</dbReference>
<keyword evidence="3" id="KW-1185">Reference proteome</keyword>
<dbReference type="InParanoid" id="E9I7U5"/>
<feature type="non-terminal residue" evidence="2">
    <location>
        <position position="1"/>
    </location>
</feature>
<name>E9I7U5_DAPPU</name>
<protein>
    <submittedName>
        <fullName evidence="2">Uncharacterized protein</fullName>
    </submittedName>
</protein>
<dbReference type="KEGG" id="dpx:DAPPUDRAFT_126175"/>
<organism evidence="2 3">
    <name type="scientific">Daphnia pulex</name>
    <name type="common">Water flea</name>
    <dbReference type="NCBI Taxonomy" id="6669"/>
    <lineage>
        <taxon>Eukaryota</taxon>
        <taxon>Metazoa</taxon>
        <taxon>Ecdysozoa</taxon>
        <taxon>Arthropoda</taxon>
        <taxon>Crustacea</taxon>
        <taxon>Branchiopoda</taxon>
        <taxon>Diplostraca</taxon>
        <taxon>Cladocera</taxon>
        <taxon>Anomopoda</taxon>
        <taxon>Daphniidae</taxon>
        <taxon>Daphnia</taxon>
    </lineage>
</organism>
<reference evidence="2 3" key="1">
    <citation type="journal article" date="2011" name="Science">
        <title>The ecoresponsive genome of Daphnia pulex.</title>
        <authorList>
            <person name="Colbourne J.K."/>
            <person name="Pfrender M.E."/>
            <person name="Gilbert D."/>
            <person name="Thomas W.K."/>
            <person name="Tucker A."/>
            <person name="Oakley T.H."/>
            <person name="Tokishita S."/>
            <person name="Aerts A."/>
            <person name="Arnold G.J."/>
            <person name="Basu M.K."/>
            <person name="Bauer D.J."/>
            <person name="Caceres C.E."/>
            <person name="Carmel L."/>
            <person name="Casola C."/>
            <person name="Choi J.H."/>
            <person name="Detter J.C."/>
            <person name="Dong Q."/>
            <person name="Dusheyko S."/>
            <person name="Eads B.D."/>
            <person name="Frohlich T."/>
            <person name="Geiler-Samerotte K.A."/>
            <person name="Gerlach D."/>
            <person name="Hatcher P."/>
            <person name="Jogdeo S."/>
            <person name="Krijgsveld J."/>
            <person name="Kriventseva E.V."/>
            <person name="Kultz D."/>
            <person name="Laforsch C."/>
            <person name="Lindquist E."/>
            <person name="Lopez J."/>
            <person name="Manak J.R."/>
            <person name="Muller J."/>
            <person name="Pangilinan J."/>
            <person name="Patwardhan R.P."/>
            <person name="Pitluck S."/>
            <person name="Pritham E.J."/>
            <person name="Rechtsteiner A."/>
            <person name="Rho M."/>
            <person name="Rogozin I.B."/>
            <person name="Sakarya O."/>
            <person name="Salamov A."/>
            <person name="Schaack S."/>
            <person name="Shapiro H."/>
            <person name="Shiga Y."/>
            <person name="Skalitzky C."/>
            <person name="Smith Z."/>
            <person name="Souvorov A."/>
            <person name="Sung W."/>
            <person name="Tang Z."/>
            <person name="Tsuchiya D."/>
            <person name="Tu H."/>
            <person name="Vos H."/>
            <person name="Wang M."/>
            <person name="Wolf Y.I."/>
            <person name="Yamagata H."/>
            <person name="Yamada T."/>
            <person name="Ye Y."/>
            <person name="Shaw J.R."/>
            <person name="Andrews J."/>
            <person name="Crease T.J."/>
            <person name="Tang H."/>
            <person name="Lucas S.M."/>
            <person name="Robertson H.M."/>
            <person name="Bork P."/>
            <person name="Koonin E.V."/>
            <person name="Zdobnov E.M."/>
            <person name="Grigoriev I.V."/>
            <person name="Lynch M."/>
            <person name="Boore J.L."/>
        </authorList>
    </citation>
    <scope>NUCLEOTIDE SEQUENCE [LARGE SCALE GENOMIC DNA]</scope>
</reference>
<evidence type="ECO:0000256" key="1">
    <source>
        <dbReference type="SAM" id="MobiDB-lite"/>
    </source>
</evidence>
<evidence type="ECO:0000313" key="2">
    <source>
        <dbReference type="EMBL" id="EFX59935.1"/>
    </source>
</evidence>
<dbReference type="EMBL" id="GL737503">
    <property type="protein sequence ID" value="EFX59935.1"/>
    <property type="molecule type" value="Genomic_DNA"/>
</dbReference>
<feature type="region of interest" description="Disordered" evidence="1">
    <location>
        <begin position="12"/>
        <end position="71"/>
    </location>
</feature>
<dbReference type="AlphaFoldDB" id="E9I7U5"/>
<gene>
    <name evidence="2" type="ORF">DAPPUDRAFT_126175</name>
</gene>
<dbReference type="HOGENOM" id="CLU_2280184_0_0_1"/>
<proteinExistence type="predicted"/>
<sequence length="102" mass="10956">LSLLLLALAASEDKPKAENEDIQVSPADQRTSPSGVTTDISVDTVDIGEDVDPPRRPANGKKRPRPLKFLPTRKPTKCTAVVTTATTVFPRGCQLDPKVYGS</sequence>
<feature type="compositionally biased region" description="Polar residues" evidence="1">
    <location>
        <begin position="26"/>
        <end position="41"/>
    </location>
</feature>